<sequence>MTDREEEILQKIRENPMISQNELADMLNITRSSIAVHISNLMKKGYIKGKGYILKENPYICVIGGANIDIQGFPKEKLNPNDSNPGNLKISLGGVGRNIAENLVKLSQNTKLITVLGDDIYGKKILEHSLNISLDINDSLILKNKNTSTYLSILDETGDMYVAISAMDIFDELHIEFMHKKMKYINGADITVIDTNLPKKTIEYILKTGNSKFYLDTVSVSKAKKIKDLIGYFHTIKPNKLEAETLSEISINNESDLDRNAEYFFNKGVKEVFITLGKDGVYYNNKKEKGIFKIKEQKVVNATGAGDAFMAALIYSTINNFSIKEKLSFSLAASILTMQSSDTINPNFNFDNIRKIEKEL</sequence>
<comment type="caution">
    <text evidence="5">The sequence shown here is derived from an EMBL/GenBank/DDBJ whole genome shotgun (WGS) entry which is preliminary data.</text>
</comment>
<dbReference type="RefSeq" id="WP_134112347.1">
    <property type="nucleotide sequence ID" value="NZ_SOBG01000002.1"/>
</dbReference>
<dbReference type="SUPFAM" id="SSF46785">
    <property type="entry name" value="Winged helix' DNA-binding domain"/>
    <property type="match status" value="1"/>
</dbReference>
<dbReference type="PANTHER" id="PTHR42909:SF1">
    <property type="entry name" value="CARBOHYDRATE KINASE PFKB DOMAIN-CONTAINING PROTEIN"/>
    <property type="match status" value="1"/>
</dbReference>
<proteinExistence type="predicted"/>
<reference evidence="5 6" key="1">
    <citation type="submission" date="2019-03" db="EMBL/GenBank/DDBJ databases">
        <title>Genomic Encyclopedia of Type Strains, Phase IV (KMG-IV): sequencing the most valuable type-strain genomes for metagenomic binning, comparative biology and taxonomic classification.</title>
        <authorList>
            <person name="Goeker M."/>
        </authorList>
    </citation>
    <scope>NUCLEOTIDE SEQUENCE [LARGE SCALE GENOMIC DNA]</scope>
    <source>
        <strain evidence="5 6">DSM 100055</strain>
    </source>
</reference>
<dbReference type="InterPro" id="IPR002173">
    <property type="entry name" value="Carboh/pur_kinase_PfkB_CS"/>
</dbReference>
<protein>
    <submittedName>
        <fullName evidence="5">Pseudouridine kinase</fullName>
    </submittedName>
</protein>
<keyword evidence="1" id="KW-0808">Transferase</keyword>
<evidence type="ECO:0000256" key="1">
    <source>
        <dbReference type="ARBA" id="ARBA00022679"/>
    </source>
</evidence>
<dbReference type="SUPFAM" id="SSF53613">
    <property type="entry name" value="Ribokinase-like"/>
    <property type="match status" value="1"/>
</dbReference>
<dbReference type="InterPro" id="IPR029056">
    <property type="entry name" value="Ribokinase-like"/>
</dbReference>
<gene>
    <name evidence="5" type="ORF">EV215_0435</name>
</gene>
<dbReference type="EMBL" id="SOBG01000002">
    <property type="protein sequence ID" value="TDT71751.1"/>
    <property type="molecule type" value="Genomic_DNA"/>
</dbReference>
<dbReference type="Pfam" id="PF13412">
    <property type="entry name" value="HTH_24"/>
    <property type="match status" value="1"/>
</dbReference>
<dbReference type="InterPro" id="IPR011991">
    <property type="entry name" value="ArsR-like_HTH"/>
</dbReference>
<dbReference type="CDD" id="cd00090">
    <property type="entry name" value="HTH_ARSR"/>
    <property type="match status" value="1"/>
</dbReference>
<dbReference type="Gene3D" id="1.10.10.10">
    <property type="entry name" value="Winged helix-like DNA-binding domain superfamily/Winged helix DNA-binding domain"/>
    <property type="match status" value="1"/>
</dbReference>
<dbReference type="Proteomes" id="UP000294678">
    <property type="component" value="Unassembled WGS sequence"/>
</dbReference>
<dbReference type="InterPro" id="IPR036390">
    <property type="entry name" value="WH_DNA-bd_sf"/>
</dbReference>
<evidence type="ECO:0000256" key="2">
    <source>
        <dbReference type="ARBA" id="ARBA00022723"/>
    </source>
</evidence>
<dbReference type="GO" id="GO:0005737">
    <property type="term" value="C:cytoplasm"/>
    <property type="evidence" value="ECO:0007669"/>
    <property type="project" value="TreeGrafter"/>
</dbReference>
<dbReference type="AlphaFoldDB" id="A0AA46DZT5"/>
<evidence type="ECO:0000313" key="6">
    <source>
        <dbReference type="Proteomes" id="UP000294678"/>
    </source>
</evidence>
<dbReference type="GO" id="GO:0016798">
    <property type="term" value="F:hydrolase activity, acting on glycosyl bonds"/>
    <property type="evidence" value="ECO:0007669"/>
    <property type="project" value="TreeGrafter"/>
</dbReference>
<evidence type="ECO:0000313" key="5">
    <source>
        <dbReference type="EMBL" id="TDT71751.1"/>
    </source>
</evidence>
<dbReference type="GO" id="GO:0046872">
    <property type="term" value="F:metal ion binding"/>
    <property type="evidence" value="ECO:0007669"/>
    <property type="project" value="UniProtKB-KW"/>
</dbReference>
<dbReference type="GO" id="GO:0004730">
    <property type="term" value="F:pseudouridylate synthase activity"/>
    <property type="evidence" value="ECO:0007669"/>
    <property type="project" value="TreeGrafter"/>
</dbReference>
<dbReference type="InterPro" id="IPR011611">
    <property type="entry name" value="PfkB_dom"/>
</dbReference>
<keyword evidence="3 5" id="KW-0418">Kinase</keyword>
<dbReference type="CDD" id="cd01941">
    <property type="entry name" value="YeiC_kinase_like"/>
    <property type="match status" value="1"/>
</dbReference>
<feature type="domain" description="Carbohydrate kinase PfkB" evidence="4">
    <location>
        <begin position="59"/>
        <end position="346"/>
    </location>
</feature>
<evidence type="ECO:0000259" key="4">
    <source>
        <dbReference type="Pfam" id="PF00294"/>
    </source>
</evidence>
<evidence type="ECO:0000256" key="3">
    <source>
        <dbReference type="ARBA" id="ARBA00022777"/>
    </source>
</evidence>
<dbReference type="PROSITE" id="PS00583">
    <property type="entry name" value="PFKB_KINASES_1"/>
    <property type="match status" value="1"/>
</dbReference>
<accession>A0AA46DZT5</accession>
<keyword evidence="6" id="KW-1185">Reference proteome</keyword>
<name>A0AA46DZT5_9FUSO</name>
<dbReference type="Gene3D" id="3.40.1190.20">
    <property type="match status" value="1"/>
</dbReference>
<organism evidence="5 6">
    <name type="scientific">Hypnocyclicus thermotrophus</name>
    <dbReference type="NCBI Taxonomy" id="1627895"/>
    <lineage>
        <taxon>Bacteria</taxon>
        <taxon>Fusobacteriati</taxon>
        <taxon>Fusobacteriota</taxon>
        <taxon>Fusobacteriia</taxon>
        <taxon>Fusobacteriales</taxon>
        <taxon>Fusobacteriaceae</taxon>
        <taxon>Hypnocyclicus</taxon>
    </lineage>
</organism>
<dbReference type="PANTHER" id="PTHR42909">
    <property type="entry name" value="ZGC:136858"/>
    <property type="match status" value="1"/>
</dbReference>
<dbReference type="GO" id="GO:0016301">
    <property type="term" value="F:kinase activity"/>
    <property type="evidence" value="ECO:0007669"/>
    <property type="project" value="UniProtKB-KW"/>
</dbReference>
<dbReference type="Pfam" id="PF00294">
    <property type="entry name" value="PfkB"/>
    <property type="match status" value="1"/>
</dbReference>
<dbReference type="InterPro" id="IPR036388">
    <property type="entry name" value="WH-like_DNA-bd_sf"/>
</dbReference>
<keyword evidence="2" id="KW-0479">Metal-binding</keyword>